<dbReference type="Pfam" id="PF13181">
    <property type="entry name" value="TPR_8"/>
    <property type="match status" value="1"/>
</dbReference>
<proteinExistence type="predicted"/>
<accession>K9XW11</accession>
<gene>
    <name evidence="3" type="ordered locus">Sta7437_2315</name>
</gene>
<dbReference type="HOGENOM" id="CLU_914700_0_0_3"/>
<dbReference type="PROSITE" id="PS50005">
    <property type="entry name" value="TPR"/>
    <property type="match status" value="1"/>
</dbReference>
<dbReference type="Proteomes" id="UP000010473">
    <property type="component" value="Chromosome"/>
</dbReference>
<keyword evidence="1" id="KW-0802">TPR repeat</keyword>
<dbReference type="NCBIfam" id="NF041522">
    <property type="entry name" value="TPR_sll0314"/>
    <property type="match status" value="1"/>
</dbReference>
<dbReference type="KEGG" id="scs:Sta7437_2315"/>
<dbReference type="AlphaFoldDB" id="K9XW11"/>
<dbReference type="RefSeq" id="WP_015193525.1">
    <property type="nucleotide sequence ID" value="NC_019748.1"/>
</dbReference>
<evidence type="ECO:0000313" key="4">
    <source>
        <dbReference type="Proteomes" id="UP000010473"/>
    </source>
</evidence>
<dbReference type="PROSITE" id="PS51257">
    <property type="entry name" value="PROKAR_LIPOPROTEIN"/>
    <property type="match status" value="1"/>
</dbReference>
<feature type="coiled-coil region" evidence="2">
    <location>
        <begin position="284"/>
        <end position="311"/>
    </location>
</feature>
<dbReference type="InterPro" id="IPR048173">
    <property type="entry name" value="Sll0314-like"/>
</dbReference>
<evidence type="ECO:0000256" key="1">
    <source>
        <dbReference type="PROSITE-ProRule" id="PRU00339"/>
    </source>
</evidence>
<dbReference type="OrthoDB" id="505056at2"/>
<dbReference type="STRING" id="111780.Sta7437_2315"/>
<dbReference type="InterPro" id="IPR019734">
    <property type="entry name" value="TPR_rpt"/>
</dbReference>
<dbReference type="eggNOG" id="COG4783">
    <property type="taxonomic scope" value="Bacteria"/>
</dbReference>
<sequence length="311" mass="34957">MNKLTRLINYKKAYLATALLIGMGCISGNYPILAADPFRTENAREIGEHTESAFKIIFLQGNYKTVAQELTLAESKEANEPLVYAMQASLAYTEEDWETLKKYALKTLEKAQALQNLDPVRGNLYLAVGHFLDGAYIYEKEGPVGAINKLQLVFKFLDAAEANDPNDPELNLIKGYMDLLLAVNLPFSSPEQAIARFEKFAAPNYLVDRGLAVAYRDLDQYDQALKFVNQALSLAPENPELFYLKGQILRKIGKNKEDISVLKDAWNHFNHANSKSAQLPKFVTESLGREMRQTQEKIAEIQANTANKTKN</sequence>
<keyword evidence="2" id="KW-0175">Coiled coil</keyword>
<feature type="repeat" description="TPR" evidence="1">
    <location>
        <begin position="205"/>
        <end position="238"/>
    </location>
</feature>
<reference evidence="4" key="1">
    <citation type="journal article" date="2013" name="Proc. Natl. Acad. Sci. U.S.A.">
        <title>Improving the coverage of the cyanobacterial phylum using diversity-driven genome sequencing.</title>
        <authorList>
            <person name="Shih P.M."/>
            <person name="Wu D."/>
            <person name="Latifi A."/>
            <person name="Axen S.D."/>
            <person name="Fewer D.P."/>
            <person name="Talla E."/>
            <person name="Calteau A."/>
            <person name="Cai F."/>
            <person name="Tandeau de Marsac N."/>
            <person name="Rippka R."/>
            <person name="Herdman M."/>
            <person name="Sivonen K."/>
            <person name="Coursin T."/>
            <person name="Laurent T."/>
            <person name="Goodwin L."/>
            <person name="Nolan M."/>
            <person name="Davenport K.W."/>
            <person name="Han C.S."/>
            <person name="Rubin E.M."/>
            <person name="Eisen J.A."/>
            <person name="Woyke T."/>
            <person name="Gugger M."/>
            <person name="Kerfeld C.A."/>
        </authorList>
    </citation>
    <scope>NUCLEOTIDE SEQUENCE [LARGE SCALE GENOMIC DNA]</scope>
    <source>
        <strain evidence="4">ATCC 29371 / PCC 7437</strain>
    </source>
</reference>
<name>K9XW11_STAC7</name>
<dbReference type="EMBL" id="CP003653">
    <property type="protein sequence ID" value="AFZ35857.1"/>
    <property type="molecule type" value="Genomic_DNA"/>
</dbReference>
<dbReference type="PATRIC" id="fig|111780.3.peg.2411"/>
<dbReference type="SUPFAM" id="SSF48452">
    <property type="entry name" value="TPR-like"/>
    <property type="match status" value="1"/>
</dbReference>
<keyword evidence="4" id="KW-1185">Reference proteome</keyword>
<dbReference type="InterPro" id="IPR011990">
    <property type="entry name" value="TPR-like_helical_dom_sf"/>
</dbReference>
<evidence type="ECO:0000256" key="2">
    <source>
        <dbReference type="SAM" id="Coils"/>
    </source>
</evidence>
<protein>
    <submittedName>
        <fullName evidence="3">Tetratricopeptide domain protein</fullName>
    </submittedName>
</protein>
<dbReference type="Gene3D" id="1.25.40.10">
    <property type="entry name" value="Tetratricopeptide repeat domain"/>
    <property type="match status" value="1"/>
</dbReference>
<organism evidence="3 4">
    <name type="scientific">Stanieria cyanosphaera (strain ATCC 29371 / PCC 7437)</name>
    <dbReference type="NCBI Taxonomy" id="111780"/>
    <lineage>
        <taxon>Bacteria</taxon>
        <taxon>Bacillati</taxon>
        <taxon>Cyanobacteriota</taxon>
        <taxon>Cyanophyceae</taxon>
        <taxon>Pleurocapsales</taxon>
        <taxon>Dermocarpellaceae</taxon>
        <taxon>Stanieria</taxon>
    </lineage>
</organism>
<evidence type="ECO:0000313" key="3">
    <source>
        <dbReference type="EMBL" id="AFZ35857.1"/>
    </source>
</evidence>